<dbReference type="Gene3D" id="3.30.70.1060">
    <property type="entry name" value="Dimeric alpha+beta barrel"/>
    <property type="match status" value="1"/>
</dbReference>
<dbReference type="InterPro" id="IPR011008">
    <property type="entry name" value="Dimeric_a/b-barrel"/>
</dbReference>
<accession>A0ABW5N3C6</accession>
<proteinExistence type="predicted"/>
<sequence>MKKEHYFMMLFRYIPDFEYQPTLQEQADIKEQWGTFIGTIAIKEKLVHTYQLGFEGRQLMPDQQLSNEILIHQKQTLSGTMTVKANSIEEVTEMAKSCPILKIGGTVEIRTILPMIS</sequence>
<comment type="caution">
    <text evidence="1">The sequence shown here is derived from an EMBL/GenBank/DDBJ whole genome shotgun (WGS) entry which is preliminary data.</text>
</comment>
<dbReference type="RefSeq" id="WP_378255935.1">
    <property type="nucleotide sequence ID" value="NZ_JBHSJV010000001.1"/>
</dbReference>
<dbReference type="Proteomes" id="UP001597459">
    <property type="component" value="Unassembled WGS sequence"/>
</dbReference>
<organism evidence="1 2">
    <name type="scientific">Aquimarina hainanensis</name>
    <dbReference type="NCBI Taxonomy" id="1578017"/>
    <lineage>
        <taxon>Bacteria</taxon>
        <taxon>Pseudomonadati</taxon>
        <taxon>Bacteroidota</taxon>
        <taxon>Flavobacteriia</taxon>
        <taxon>Flavobacteriales</taxon>
        <taxon>Flavobacteriaceae</taxon>
        <taxon>Aquimarina</taxon>
    </lineage>
</organism>
<evidence type="ECO:0000313" key="2">
    <source>
        <dbReference type="Proteomes" id="UP001597459"/>
    </source>
</evidence>
<reference evidence="2" key="1">
    <citation type="journal article" date="2019" name="Int. J. Syst. Evol. Microbiol.">
        <title>The Global Catalogue of Microorganisms (GCM) 10K type strain sequencing project: providing services to taxonomists for standard genome sequencing and annotation.</title>
        <authorList>
            <consortium name="The Broad Institute Genomics Platform"/>
            <consortium name="The Broad Institute Genome Sequencing Center for Infectious Disease"/>
            <person name="Wu L."/>
            <person name="Ma J."/>
        </authorList>
    </citation>
    <scope>NUCLEOTIDE SEQUENCE [LARGE SCALE GENOMIC DNA]</scope>
    <source>
        <strain evidence="2">KCTC 42423</strain>
    </source>
</reference>
<gene>
    <name evidence="1" type="ORF">ACFSTE_04135</name>
</gene>
<keyword evidence="2" id="KW-1185">Reference proteome</keyword>
<protein>
    <recommendedName>
        <fullName evidence="3">YCII-related domain-containing protein</fullName>
    </recommendedName>
</protein>
<dbReference type="EMBL" id="JBHULX010000003">
    <property type="protein sequence ID" value="MFD2590005.1"/>
    <property type="molecule type" value="Genomic_DNA"/>
</dbReference>
<evidence type="ECO:0000313" key="1">
    <source>
        <dbReference type="EMBL" id="MFD2590005.1"/>
    </source>
</evidence>
<name>A0ABW5N3C6_9FLAO</name>
<dbReference type="SUPFAM" id="SSF54909">
    <property type="entry name" value="Dimeric alpha+beta barrel"/>
    <property type="match status" value="1"/>
</dbReference>
<evidence type="ECO:0008006" key="3">
    <source>
        <dbReference type="Google" id="ProtNLM"/>
    </source>
</evidence>